<proteinExistence type="predicted"/>
<keyword evidence="1" id="KW-0812">Transmembrane</keyword>
<name>A0A0K2UBN9_LEPSM</name>
<evidence type="ECO:0000313" key="2">
    <source>
        <dbReference type="EMBL" id="CDW35337.1"/>
    </source>
</evidence>
<organism evidence="2">
    <name type="scientific">Lepeophtheirus salmonis</name>
    <name type="common">Salmon louse</name>
    <name type="synonym">Caligus salmonis</name>
    <dbReference type="NCBI Taxonomy" id="72036"/>
    <lineage>
        <taxon>Eukaryota</taxon>
        <taxon>Metazoa</taxon>
        <taxon>Ecdysozoa</taxon>
        <taxon>Arthropoda</taxon>
        <taxon>Crustacea</taxon>
        <taxon>Multicrustacea</taxon>
        <taxon>Hexanauplia</taxon>
        <taxon>Copepoda</taxon>
        <taxon>Siphonostomatoida</taxon>
        <taxon>Caligidae</taxon>
        <taxon>Lepeophtheirus</taxon>
    </lineage>
</organism>
<dbReference type="AlphaFoldDB" id="A0A0K2UBN9"/>
<sequence>MFIQWNTLLINIFFLLMNYILCMYLHNMYIRACIPGRGVYIYKRFPGNYIYLIISFDDISDVS</sequence>
<keyword evidence="1" id="KW-1133">Transmembrane helix</keyword>
<feature type="transmembrane region" description="Helical" evidence="1">
    <location>
        <begin position="6"/>
        <end position="25"/>
    </location>
</feature>
<reference evidence="2" key="1">
    <citation type="submission" date="2014-05" db="EMBL/GenBank/DDBJ databases">
        <authorList>
            <person name="Chronopoulou M."/>
        </authorList>
    </citation>
    <scope>NUCLEOTIDE SEQUENCE</scope>
    <source>
        <tissue evidence="2">Whole organism</tissue>
    </source>
</reference>
<evidence type="ECO:0000256" key="1">
    <source>
        <dbReference type="SAM" id="Phobius"/>
    </source>
</evidence>
<protein>
    <submittedName>
        <fullName evidence="2">Uncharacterized protein</fullName>
    </submittedName>
</protein>
<dbReference type="EMBL" id="HACA01017976">
    <property type="protein sequence ID" value="CDW35337.1"/>
    <property type="molecule type" value="Transcribed_RNA"/>
</dbReference>
<accession>A0A0K2UBN9</accession>
<keyword evidence="1" id="KW-0472">Membrane</keyword>